<evidence type="ECO:0000256" key="2">
    <source>
        <dbReference type="SAM" id="Phobius"/>
    </source>
</evidence>
<evidence type="ECO:0000256" key="1">
    <source>
        <dbReference type="SAM" id="MobiDB-lite"/>
    </source>
</evidence>
<feature type="compositionally biased region" description="Low complexity" evidence="1">
    <location>
        <begin position="31"/>
        <end position="47"/>
    </location>
</feature>
<dbReference type="EMBL" id="JAUTXY010000019">
    <property type="protein sequence ID" value="MEE2061598.1"/>
    <property type="molecule type" value="Genomic_DNA"/>
</dbReference>
<feature type="chain" id="PRO_5045922713" description="DUF8176 domain-containing protein" evidence="3">
    <location>
        <begin position="29"/>
        <end position="240"/>
    </location>
</feature>
<feature type="region of interest" description="Disordered" evidence="1">
    <location>
        <begin position="84"/>
        <end position="141"/>
    </location>
</feature>
<keyword evidence="2" id="KW-0812">Transmembrane</keyword>
<feature type="transmembrane region" description="Helical" evidence="2">
    <location>
        <begin position="60"/>
        <end position="81"/>
    </location>
</feature>
<feature type="compositionally biased region" description="Basic residues" evidence="1">
    <location>
        <begin position="1"/>
        <end position="12"/>
    </location>
</feature>
<keyword evidence="3" id="KW-0732">Signal</keyword>
<feature type="compositionally biased region" description="Basic and acidic residues" evidence="1">
    <location>
        <begin position="132"/>
        <end position="141"/>
    </location>
</feature>
<accession>A0ABU7LJ73</accession>
<feature type="compositionally biased region" description="Low complexity" evidence="1">
    <location>
        <begin position="120"/>
        <end position="131"/>
    </location>
</feature>
<name>A0ABU7LJ73_9NOCA</name>
<gene>
    <name evidence="5" type="ORF">Q7514_29155</name>
</gene>
<reference evidence="5 6" key="1">
    <citation type="submission" date="2023-07" db="EMBL/GenBank/DDBJ databases">
        <authorList>
            <person name="Girao M."/>
            <person name="Carvalho M.F."/>
        </authorList>
    </citation>
    <scope>NUCLEOTIDE SEQUENCE [LARGE SCALE GENOMIC DNA]</scope>
    <source>
        <strain evidence="5 6">YIM65754</strain>
    </source>
</reference>
<evidence type="ECO:0000313" key="5">
    <source>
        <dbReference type="EMBL" id="MEE2061598.1"/>
    </source>
</evidence>
<dbReference type="Pfam" id="PF26527">
    <property type="entry name" value="DUF8176"/>
    <property type="match status" value="1"/>
</dbReference>
<dbReference type="RefSeq" id="WP_330136753.1">
    <property type="nucleotide sequence ID" value="NZ_JAUTXY010000019.1"/>
</dbReference>
<evidence type="ECO:0000313" key="6">
    <source>
        <dbReference type="Proteomes" id="UP001336020"/>
    </source>
</evidence>
<feature type="domain" description="DUF8176" evidence="4">
    <location>
        <begin position="136"/>
        <end position="236"/>
    </location>
</feature>
<organism evidence="5 6">
    <name type="scientific">Rhodococcus artemisiae</name>
    <dbReference type="NCBI Taxonomy" id="714159"/>
    <lineage>
        <taxon>Bacteria</taxon>
        <taxon>Bacillati</taxon>
        <taxon>Actinomycetota</taxon>
        <taxon>Actinomycetes</taxon>
        <taxon>Mycobacteriales</taxon>
        <taxon>Nocardiaceae</taxon>
        <taxon>Rhodococcus</taxon>
    </lineage>
</organism>
<dbReference type="InterPro" id="IPR058489">
    <property type="entry name" value="DUF8176"/>
</dbReference>
<proteinExistence type="predicted"/>
<comment type="caution">
    <text evidence="5">The sequence shown here is derived from an EMBL/GenBank/DDBJ whole genome shotgun (WGS) entry which is preliminary data.</text>
</comment>
<dbReference type="Proteomes" id="UP001336020">
    <property type="component" value="Unassembled WGS sequence"/>
</dbReference>
<keyword evidence="2" id="KW-1133">Transmembrane helix</keyword>
<feature type="region of interest" description="Disordered" evidence="1">
    <location>
        <begin position="1"/>
        <end position="55"/>
    </location>
</feature>
<evidence type="ECO:0000259" key="4">
    <source>
        <dbReference type="Pfam" id="PF26527"/>
    </source>
</evidence>
<protein>
    <recommendedName>
        <fullName evidence="4">DUF8176 domain-containing protein</fullName>
    </recommendedName>
</protein>
<feature type="signal peptide" evidence="3">
    <location>
        <begin position="1"/>
        <end position="28"/>
    </location>
</feature>
<keyword evidence="2" id="KW-0472">Membrane</keyword>
<keyword evidence="6" id="KW-1185">Reference proteome</keyword>
<evidence type="ECO:0000256" key="3">
    <source>
        <dbReference type="SAM" id="SignalP"/>
    </source>
</evidence>
<sequence>MKKPNLKRRTPRHPAVVDLLGGAPTAPAAMPSTLTAPAASGPAASPRGGRGRWRPGRTTAVAAAAVVVVVAGTVAVGQLTADHGSAAEPAPSADTADTASGPVDDNGLPVLNLSDDTEPEPAAATADPEAAGECRADRGDQRSGPGVIAAFNYAYYNRRDAEAARALATPTSTVTSAPELQTFIDTLPQGTNYCLRTVELSDGVFLVDLSVMRPDVPVERGTQTVTTAKIDGRWYVDVFK</sequence>